<dbReference type="PROSITE" id="PS51192">
    <property type="entry name" value="HELICASE_ATP_BIND_1"/>
    <property type="match status" value="1"/>
</dbReference>
<dbReference type="InterPro" id="IPR038718">
    <property type="entry name" value="SNF2-like_sf"/>
</dbReference>
<dbReference type="AlphaFoldDB" id="A0A5M3Z826"/>
<dbReference type="Gene3D" id="3.40.50.10810">
    <property type="entry name" value="Tandem AAA-ATPase domain"/>
    <property type="match status" value="1"/>
</dbReference>
<dbReference type="Gene3D" id="3.40.50.300">
    <property type="entry name" value="P-loop containing nucleotide triphosphate hydrolases"/>
    <property type="match status" value="1"/>
</dbReference>
<sequence>MSQIRTSTQEGESRDSSLSFLWEAGSDISELSTLVSTPRSTSPSSPVDTELSSPYSPDRAFPRTPPVTPTKRRLTIPLREKEQSTPGTCQDAEEAIAQRRLSFFSAVRDYVYPLLREESTFRKLVTSIEDSDARIRPNSVIHRQPEGLRAVLKPYQLEGLSFLLYLRENGIGGILGDEMGLGKTLQTLALFQSIKEADGSPNDRYAPFLVVCPLSVLETWVAEVSKWTPELSVMKYHGSAAERDGMKKKLAGQRRKGCLNLPDILLTSYETLLSDVGWFRRVFVWRYLVLDEGHRIKNAKSKRALGLSRIRAHYKLVLTGTPIQNNLTELWSILHWLYPEVFVESSGSMFEDAFSLNDGIFDRLFFEDITEFLKLVMLRREKDSPSLGLSIPNKVEFILSVPLSALQRSLYLKILTGLHQSDFDKFGNMGSRQEDITHWAGHRDAIPLSPDCPSPRKIKISQNLLMELRKCSIHPYLLDGVMPWPYKVGIDLITQSGKFRVLFKLIQRFLSDRKKVIIFSGFERALNLCEDMLSVLQGSFDPFHYVRLDGQTPSAVRNLSTYLFRNDERYLVFLISIRAGGEGLNLTCSSTIIFLDEDWNPQQMKQACSRVHRIGQTKPVEIFRIQSRGTVEEQMARRLEKKAYMADRVTERVRSQDSAPSPTGIASFHDMMYSPDALALEANMSYMATYHDGLNDFDSCIIKRVNGQNTGASLSAEEEDAWLETAERVRTNIFDGKILNERRKYLSTFERQVRTDLRREDRRIGKERTVTIDGFQVSKESIAFNALTSPKSPPFDSAKTVKTPKLVHEDVSSKFIHLFQATSNPTRTASCVVSATRQSVASARDLFTGNVSAPRAEKVAWDWGLPVHLTTAASVIGRPLKRVDSFTHASIAKRHTANTVLPGTRRSSLATAMHMQTWVICPAMRSTFVASVAGGLRGESDFWCLVISLLESASETCDLECADNYE</sequence>
<reference evidence="5 6" key="1">
    <citation type="submission" date="2020-01" db="EMBL/GenBank/DDBJ databases">
        <title>Aspergillus terreus IFO 6365 whole genome shotgun sequence.</title>
        <authorList>
            <person name="Kanamasa S."/>
            <person name="Takahashi H."/>
        </authorList>
    </citation>
    <scope>NUCLEOTIDE SEQUENCE [LARGE SCALE GENOMIC DNA]</scope>
    <source>
        <strain evidence="5 6">IFO 6365</strain>
    </source>
</reference>
<evidence type="ECO:0000256" key="1">
    <source>
        <dbReference type="ARBA" id="ARBA00022741"/>
    </source>
</evidence>
<dbReference type="SMART" id="SM00487">
    <property type="entry name" value="DEXDc"/>
    <property type="match status" value="1"/>
</dbReference>
<keyword evidence="2" id="KW-0378">Hydrolase</keyword>
<dbReference type="SUPFAM" id="SSF52540">
    <property type="entry name" value="P-loop containing nucleoside triphosphate hydrolases"/>
    <property type="match status" value="2"/>
</dbReference>
<dbReference type="EMBL" id="BLJY01000009">
    <property type="protein sequence ID" value="GFF18959.1"/>
    <property type="molecule type" value="Genomic_DNA"/>
</dbReference>
<dbReference type="PANTHER" id="PTHR10799">
    <property type="entry name" value="SNF2/RAD54 HELICASE FAMILY"/>
    <property type="match status" value="1"/>
</dbReference>
<dbReference type="CDD" id="cd17919">
    <property type="entry name" value="DEXHc_Snf"/>
    <property type="match status" value="1"/>
</dbReference>
<dbReference type="Pfam" id="PF00271">
    <property type="entry name" value="Helicase_C"/>
    <property type="match status" value="1"/>
</dbReference>
<feature type="region of interest" description="Disordered" evidence="4">
    <location>
        <begin position="33"/>
        <end position="88"/>
    </location>
</feature>
<dbReference type="InterPro" id="IPR014001">
    <property type="entry name" value="Helicase_ATP-bd"/>
</dbReference>
<dbReference type="InterPro" id="IPR001650">
    <property type="entry name" value="Helicase_C-like"/>
</dbReference>
<dbReference type="Proteomes" id="UP000452235">
    <property type="component" value="Unassembled WGS sequence"/>
</dbReference>
<keyword evidence="6" id="KW-1185">Reference proteome</keyword>
<accession>A0A5M3Z826</accession>
<dbReference type="OrthoDB" id="288590at2759"/>
<evidence type="ECO:0000256" key="2">
    <source>
        <dbReference type="ARBA" id="ARBA00022801"/>
    </source>
</evidence>
<feature type="compositionally biased region" description="Low complexity" evidence="4">
    <location>
        <begin position="33"/>
        <end position="47"/>
    </location>
</feature>
<comment type="caution">
    <text evidence="5">The sequence shown here is derived from an EMBL/GenBank/DDBJ whole genome shotgun (WGS) entry which is preliminary data.</text>
</comment>
<organism evidence="5 6">
    <name type="scientific">Aspergillus terreus</name>
    <dbReference type="NCBI Taxonomy" id="33178"/>
    <lineage>
        <taxon>Eukaryota</taxon>
        <taxon>Fungi</taxon>
        <taxon>Dikarya</taxon>
        <taxon>Ascomycota</taxon>
        <taxon>Pezizomycotina</taxon>
        <taxon>Eurotiomycetes</taxon>
        <taxon>Eurotiomycetidae</taxon>
        <taxon>Eurotiales</taxon>
        <taxon>Aspergillaceae</taxon>
        <taxon>Aspergillus</taxon>
        <taxon>Aspergillus subgen. Circumdati</taxon>
    </lineage>
</organism>
<keyword evidence="3" id="KW-0067">ATP-binding</keyword>
<evidence type="ECO:0000313" key="5">
    <source>
        <dbReference type="EMBL" id="GFF18959.1"/>
    </source>
</evidence>
<evidence type="ECO:0000256" key="4">
    <source>
        <dbReference type="SAM" id="MobiDB-lite"/>
    </source>
</evidence>
<dbReference type="CDD" id="cd18793">
    <property type="entry name" value="SF2_C_SNF"/>
    <property type="match status" value="1"/>
</dbReference>
<dbReference type="PROSITE" id="PS51194">
    <property type="entry name" value="HELICASE_CTER"/>
    <property type="match status" value="1"/>
</dbReference>
<dbReference type="InterPro" id="IPR027417">
    <property type="entry name" value="P-loop_NTPase"/>
</dbReference>
<dbReference type="InterPro" id="IPR049730">
    <property type="entry name" value="SNF2/RAD54-like_C"/>
</dbReference>
<dbReference type="SMART" id="SM00490">
    <property type="entry name" value="HELICc"/>
    <property type="match status" value="1"/>
</dbReference>
<evidence type="ECO:0000256" key="3">
    <source>
        <dbReference type="ARBA" id="ARBA00022840"/>
    </source>
</evidence>
<dbReference type="VEuPathDB" id="FungiDB:ATEG_07705"/>
<evidence type="ECO:0000313" key="6">
    <source>
        <dbReference type="Proteomes" id="UP000452235"/>
    </source>
</evidence>
<keyword evidence="1" id="KW-0547">Nucleotide-binding</keyword>
<name>A0A5M3Z826_ASPTE</name>
<proteinExistence type="predicted"/>
<dbReference type="GO" id="GO:0016787">
    <property type="term" value="F:hydrolase activity"/>
    <property type="evidence" value="ECO:0007669"/>
    <property type="project" value="UniProtKB-KW"/>
</dbReference>
<dbReference type="GO" id="GO:0005524">
    <property type="term" value="F:ATP binding"/>
    <property type="evidence" value="ECO:0007669"/>
    <property type="project" value="InterPro"/>
</dbReference>
<dbReference type="InterPro" id="IPR000330">
    <property type="entry name" value="SNF2_N"/>
</dbReference>
<gene>
    <name evidence="5" type="ORF">ATEIFO6365_0009032200</name>
</gene>
<protein>
    <submittedName>
        <fullName evidence="5">Nucleosome remodeling complex ATPase subunit</fullName>
    </submittedName>
</protein>
<dbReference type="Pfam" id="PF00176">
    <property type="entry name" value="SNF2-rel_dom"/>
    <property type="match status" value="1"/>
</dbReference>